<protein>
    <submittedName>
        <fullName evidence="3">DNA-binding MarR family transcriptional regulator</fullName>
    </submittedName>
</protein>
<evidence type="ECO:0000313" key="4">
    <source>
        <dbReference type="Proteomes" id="UP000318331"/>
    </source>
</evidence>
<reference evidence="3 4" key="1">
    <citation type="submission" date="2019-06" db="EMBL/GenBank/DDBJ databases">
        <title>Sequencing the genomes of 1000 actinobacteria strains.</title>
        <authorList>
            <person name="Klenk H.-P."/>
        </authorList>
    </citation>
    <scope>NUCLEOTIDE SEQUENCE [LARGE SCALE GENOMIC DNA]</scope>
    <source>
        <strain evidence="3 4">DSM 18031</strain>
    </source>
</reference>
<name>A0A543HYW4_9MICO</name>
<evidence type="ECO:0000259" key="2">
    <source>
        <dbReference type="PROSITE" id="PS50995"/>
    </source>
</evidence>
<comment type="caution">
    <text evidence="3">The sequence shown here is derived from an EMBL/GenBank/DDBJ whole genome shotgun (WGS) entry which is preliminary data.</text>
</comment>
<keyword evidence="4" id="KW-1185">Reference proteome</keyword>
<accession>A0A543HYW4</accession>
<dbReference type="PROSITE" id="PS50995">
    <property type="entry name" value="HTH_MARR_2"/>
    <property type="match status" value="1"/>
</dbReference>
<feature type="domain" description="HTH marR-type" evidence="2">
    <location>
        <begin position="1"/>
        <end position="144"/>
    </location>
</feature>
<keyword evidence="3" id="KW-0238">DNA-binding</keyword>
<comment type="subcellular location">
    <subcellularLocation>
        <location evidence="1">Cytoplasm</location>
    </subcellularLocation>
</comment>
<dbReference type="GO" id="GO:0003677">
    <property type="term" value="F:DNA binding"/>
    <property type="evidence" value="ECO:0007669"/>
    <property type="project" value="UniProtKB-KW"/>
</dbReference>
<dbReference type="PANTHER" id="PTHR33164:SF5">
    <property type="entry name" value="ORGANIC HYDROPEROXIDE RESISTANCE TRANSCRIPTIONAL REGULATOR"/>
    <property type="match status" value="1"/>
</dbReference>
<dbReference type="EMBL" id="VFPN01000002">
    <property type="protein sequence ID" value="TQM63537.1"/>
    <property type="molecule type" value="Genomic_DNA"/>
</dbReference>
<gene>
    <name evidence="3" type="ORF">FB466_1803</name>
</gene>
<dbReference type="GO" id="GO:0003700">
    <property type="term" value="F:DNA-binding transcription factor activity"/>
    <property type="evidence" value="ECO:0007669"/>
    <property type="project" value="InterPro"/>
</dbReference>
<dbReference type="SMART" id="SM00347">
    <property type="entry name" value="HTH_MARR"/>
    <property type="match status" value="1"/>
</dbReference>
<organism evidence="3 4">
    <name type="scientific">Klugiella xanthotipulae</name>
    <dbReference type="NCBI Taxonomy" id="244735"/>
    <lineage>
        <taxon>Bacteria</taxon>
        <taxon>Bacillati</taxon>
        <taxon>Actinomycetota</taxon>
        <taxon>Actinomycetes</taxon>
        <taxon>Micrococcales</taxon>
        <taxon>Microbacteriaceae</taxon>
        <taxon>Klugiella</taxon>
    </lineage>
</organism>
<dbReference type="OrthoDB" id="9806864at2"/>
<dbReference type="InterPro" id="IPR036388">
    <property type="entry name" value="WH-like_DNA-bd_sf"/>
</dbReference>
<dbReference type="Pfam" id="PF01047">
    <property type="entry name" value="MarR"/>
    <property type="match status" value="1"/>
</dbReference>
<proteinExistence type="predicted"/>
<sequence length="146" mass="15800">MSHTSEQDSVLAFAFELKSLATELNSALAARFRPLGLTGVQAEAIIALDSLGPVTLKELATHLVAESGHPSRLVSRLVDDGLVARTVSPSDGRAVVLKLTQHGRDLAARAREARQPLVEEFAHACDSRLSEAVDLLRQLRRTLAER</sequence>
<dbReference type="GO" id="GO:0006950">
    <property type="term" value="P:response to stress"/>
    <property type="evidence" value="ECO:0007669"/>
    <property type="project" value="TreeGrafter"/>
</dbReference>
<dbReference type="AlphaFoldDB" id="A0A543HYW4"/>
<dbReference type="SUPFAM" id="SSF46785">
    <property type="entry name" value="Winged helix' DNA-binding domain"/>
    <property type="match status" value="1"/>
</dbReference>
<dbReference type="Gene3D" id="1.10.10.10">
    <property type="entry name" value="Winged helix-like DNA-binding domain superfamily/Winged helix DNA-binding domain"/>
    <property type="match status" value="1"/>
</dbReference>
<dbReference type="InterPro" id="IPR000835">
    <property type="entry name" value="HTH_MarR-typ"/>
</dbReference>
<evidence type="ECO:0000313" key="3">
    <source>
        <dbReference type="EMBL" id="TQM63537.1"/>
    </source>
</evidence>
<dbReference type="PANTHER" id="PTHR33164">
    <property type="entry name" value="TRANSCRIPTIONAL REGULATOR, MARR FAMILY"/>
    <property type="match status" value="1"/>
</dbReference>
<dbReference type="InterPro" id="IPR039422">
    <property type="entry name" value="MarR/SlyA-like"/>
</dbReference>
<evidence type="ECO:0000256" key="1">
    <source>
        <dbReference type="ARBA" id="ARBA00004496"/>
    </source>
</evidence>
<dbReference type="InterPro" id="IPR036390">
    <property type="entry name" value="WH_DNA-bd_sf"/>
</dbReference>
<dbReference type="GO" id="GO:0005737">
    <property type="term" value="C:cytoplasm"/>
    <property type="evidence" value="ECO:0007669"/>
    <property type="project" value="UniProtKB-SubCell"/>
</dbReference>
<dbReference type="RefSeq" id="WP_141917671.1">
    <property type="nucleotide sequence ID" value="NZ_BAAAYS010000011.1"/>
</dbReference>
<dbReference type="Proteomes" id="UP000318331">
    <property type="component" value="Unassembled WGS sequence"/>
</dbReference>